<dbReference type="Proteomes" id="UP000199153">
    <property type="component" value="Unassembled WGS sequence"/>
</dbReference>
<dbReference type="STRING" id="287099.SAMN05660413_00525"/>
<dbReference type="PANTHER" id="PTHR22916:SF3">
    <property type="entry name" value="UDP-GLCNAC:BETAGAL BETA-1,3-N-ACETYLGLUCOSAMINYLTRANSFERASE-LIKE PROTEIN 1"/>
    <property type="match status" value="1"/>
</dbReference>
<dbReference type="AlphaFoldDB" id="A0A1I4Y4S7"/>
<dbReference type="OrthoDB" id="635429at2"/>
<evidence type="ECO:0000313" key="3">
    <source>
        <dbReference type="Proteomes" id="UP000199153"/>
    </source>
</evidence>
<dbReference type="GO" id="GO:0016758">
    <property type="term" value="F:hexosyltransferase activity"/>
    <property type="evidence" value="ECO:0007669"/>
    <property type="project" value="UniProtKB-ARBA"/>
</dbReference>
<proteinExistence type="predicted"/>
<evidence type="ECO:0000313" key="2">
    <source>
        <dbReference type="EMBL" id="SFN33084.1"/>
    </source>
</evidence>
<dbReference type="SUPFAM" id="SSF53448">
    <property type="entry name" value="Nucleotide-diphospho-sugar transferases"/>
    <property type="match status" value="1"/>
</dbReference>
<gene>
    <name evidence="2" type="ORF">SAMN05660413_00525</name>
</gene>
<organism evidence="2 3">
    <name type="scientific">Salegentibacter flavus</name>
    <dbReference type="NCBI Taxonomy" id="287099"/>
    <lineage>
        <taxon>Bacteria</taxon>
        <taxon>Pseudomonadati</taxon>
        <taxon>Bacteroidota</taxon>
        <taxon>Flavobacteriia</taxon>
        <taxon>Flavobacteriales</taxon>
        <taxon>Flavobacteriaceae</taxon>
        <taxon>Salegentibacter</taxon>
    </lineage>
</organism>
<protein>
    <submittedName>
        <fullName evidence="2">Glycosyltransferase involved in cell wall bisynthesis</fullName>
    </submittedName>
</protein>
<dbReference type="PANTHER" id="PTHR22916">
    <property type="entry name" value="GLYCOSYLTRANSFERASE"/>
    <property type="match status" value="1"/>
</dbReference>
<accession>A0A1I4Y4S7</accession>
<reference evidence="2 3" key="1">
    <citation type="submission" date="2016-10" db="EMBL/GenBank/DDBJ databases">
        <authorList>
            <person name="de Groot N.N."/>
        </authorList>
    </citation>
    <scope>NUCLEOTIDE SEQUENCE [LARGE SCALE GENOMIC DNA]</scope>
    <source>
        <strain evidence="2 3">DSM 17794</strain>
    </source>
</reference>
<dbReference type="CDD" id="cd00761">
    <property type="entry name" value="Glyco_tranf_GTA_type"/>
    <property type="match status" value="1"/>
</dbReference>
<dbReference type="RefSeq" id="WP_093405523.1">
    <property type="nucleotide sequence ID" value="NZ_FOVL01000002.1"/>
</dbReference>
<dbReference type="InterPro" id="IPR001173">
    <property type="entry name" value="Glyco_trans_2-like"/>
</dbReference>
<sequence>MISIIIPIYNHAAFLKQRLESIFNQTYQNFEVILLDDTSTDGSVAILREYANHPKVSHFIVNEKNSGSPFKQWKRGMDLAKGEYIWIAESDDYCEVEFLEKVFQCIEMSGKKFGIVYTQSIDVDENGKQLYNRLSYTSNFEPNIWEFDFTLSGKEFVAKYLKTKNVLPNASAVVFKRSLVKDSIFSTKMLNMKMCGDWWFWFQIVQNTNVGFLAQNLNYFRIHSSVTRFHKSTDLKKQRLFEESLIRKELSEMAIFQQMEKKKIYQSWFELHVFTDLLNRNFYRVVIDKRDYLSFVISFIKNKIKAFPV</sequence>
<name>A0A1I4Y4S7_9FLAO</name>
<feature type="domain" description="Glycosyltransferase 2-like" evidence="1">
    <location>
        <begin position="3"/>
        <end position="133"/>
    </location>
</feature>
<keyword evidence="3" id="KW-1185">Reference proteome</keyword>
<keyword evidence="2" id="KW-0808">Transferase</keyword>
<evidence type="ECO:0000259" key="1">
    <source>
        <dbReference type="Pfam" id="PF00535"/>
    </source>
</evidence>
<dbReference type="InterPro" id="IPR029044">
    <property type="entry name" value="Nucleotide-diphossugar_trans"/>
</dbReference>
<dbReference type="Pfam" id="PF00535">
    <property type="entry name" value="Glycos_transf_2"/>
    <property type="match status" value="1"/>
</dbReference>
<dbReference type="Gene3D" id="3.90.550.10">
    <property type="entry name" value="Spore Coat Polysaccharide Biosynthesis Protein SpsA, Chain A"/>
    <property type="match status" value="1"/>
</dbReference>
<dbReference type="EMBL" id="FOVL01000002">
    <property type="protein sequence ID" value="SFN33084.1"/>
    <property type="molecule type" value="Genomic_DNA"/>
</dbReference>